<proteinExistence type="predicted"/>
<name>A0A2N0PD30_9GLOM</name>
<organism evidence="1 2">
    <name type="scientific">Rhizophagus irregularis</name>
    <dbReference type="NCBI Taxonomy" id="588596"/>
    <lineage>
        <taxon>Eukaryota</taxon>
        <taxon>Fungi</taxon>
        <taxon>Fungi incertae sedis</taxon>
        <taxon>Mucoromycota</taxon>
        <taxon>Glomeromycotina</taxon>
        <taxon>Glomeromycetes</taxon>
        <taxon>Glomerales</taxon>
        <taxon>Glomeraceae</taxon>
        <taxon>Rhizophagus</taxon>
    </lineage>
</organism>
<dbReference type="VEuPathDB" id="FungiDB:RhiirA1_450813"/>
<reference evidence="1 2" key="2">
    <citation type="submission" date="2017-09" db="EMBL/GenBank/DDBJ databases">
        <title>Extensive intraspecific genome diversity in a model arbuscular mycorrhizal fungus.</title>
        <authorList>
            <person name="Chen E.C."/>
            <person name="Morin E."/>
            <person name="Beaudet D."/>
            <person name="Noel J."/>
            <person name="Ndikumana S."/>
            <person name="Charron P."/>
            <person name="St-Onge C."/>
            <person name="Giorgi J."/>
            <person name="Grigoriev I.V."/>
            <person name="Roux C."/>
            <person name="Martin F.M."/>
            <person name="Corradi N."/>
        </authorList>
    </citation>
    <scope>NUCLEOTIDE SEQUENCE [LARGE SCALE GENOMIC DNA]</scope>
    <source>
        <strain evidence="1 2">A5</strain>
    </source>
</reference>
<accession>A0A2N0PD30</accession>
<protein>
    <submittedName>
        <fullName evidence="1">Uncharacterized protein</fullName>
    </submittedName>
</protein>
<evidence type="ECO:0000313" key="1">
    <source>
        <dbReference type="EMBL" id="PKC04726.1"/>
    </source>
</evidence>
<sequence>MARLRDEQKIKYNKYLTLLLLCVTHWNSHYHCYFSLIRTKAALKVLISKYASEEFDQEDEAIYHFDDET</sequence>
<evidence type="ECO:0000313" key="2">
    <source>
        <dbReference type="Proteomes" id="UP000232722"/>
    </source>
</evidence>
<dbReference type="AlphaFoldDB" id="A0A2N0PD30"/>
<gene>
    <name evidence="1" type="ORF">RhiirA5_421851</name>
</gene>
<dbReference type="Proteomes" id="UP000232722">
    <property type="component" value="Unassembled WGS sequence"/>
</dbReference>
<dbReference type="EMBL" id="LLXJ01000965">
    <property type="protein sequence ID" value="PKC04726.1"/>
    <property type="molecule type" value="Genomic_DNA"/>
</dbReference>
<reference evidence="1 2" key="1">
    <citation type="submission" date="2016-04" db="EMBL/GenBank/DDBJ databases">
        <title>Genome analyses suggest a sexual origin of heterokaryosis in a supposedly ancient asexual fungus.</title>
        <authorList>
            <person name="Ropars J."/>
            <person name="Sedzielewska K."/>
            <person name="Noel J."/>
            <person name="Charron P."/>
            <person name="Farinelli L."/>
            <person name="Marton T."/>
            <person name="Kruger M."/>
            <person name="Pelin A."/>
            <person name="Brachmann A."/>
            <person name="Corradi N."/>
        </authorList>
    </citation>
    <scope>NUCLEOTIDE SEQUENCE [LARGE SCALE GENOMIC DNA]</scope>
    <source>
        <strain evidence="1 2">A5</strain>
    </source>
</reference>
<comment type="caution">
    <text evidence="1">The sequence shown here is derived from an EMBL/GenBank/DDBJ whole genome shotgun (WGS) entry which is preliminary data.</text>
</comment>